<protein>
    <submittedName>
        <fullName evidence="2">Uncharacterized protein</fullName>
    </submittedName>
</protein>
<name>F2KSF7_ARCVS</name>
<keyword evidence="1" id="KW-0472">Membrane</keyword>
<dbReference type="STRING" id="693661.Arcve_0915"/>
<keyword evidence="1" id="KW-0812">Transmembrane</keyword>
<evidence type="ECO:0000313" key="3">
    <source>
        <dbReference type="Proteomes" id="UP000008136"/>
    </source>
</evidence>
<evidence type="ECO:0000313" key="2">
    <source>
        <dbReference type="EMBL" id="AEA46926.1"/>
    </source>
</evidence>
<accession>F2KSF7</accession>
<reference evidence="2 3" key="1">
    <citation type="submission" date="2011-03" db="EMBL/GenBank/DDBJ databases">
        <title>The complete genome of Archaeoglobus veneficus SNP6.</title>
        <authorList>
            <consortium name="US DOE Joint Genome Institute (JGI-PGF)"/>
            <person name="Lucas S."/>
            <person name="Copeland A."/>
            <person name="Lapidus A."/>
            <person name="Bruce D."/>
            <person name="Goodwin L."/>
            <person name="Pitluck S."/>
            <person name="Kyrpides N."/>
            <person name="Mavromatis K."/>
            <person name="Pagani I."/>
            <person name="Ivanova N."/>
            <person name="Mikhailova N."/>
            <person name="Lu M."/>
            <person name="Detter J.C."/>
            <person name="Tapia R."/>
            <person name="Han C."/>
            <person name="Land M."/>
            <person name="Hauser L."/>
            <person name="Markowitz V."/>
            <person name="Cheng J.-F."/>
            <person name="Hugenholtz P."/>
            <person name="Woyke T."/>
            <person name="Wu D."/>
            <person name="Spring S."/>
            <person name="Brambilla E."/>
            <person name="Klenk H.-P."/>
            <person name="Eisen J.A."/>
        </authorList>
    </citation>
    <scope>NUCLEOTIDE SEQUENCE [LARGE SCALE GENOMIC DNA]</scope>
    <source>
        <strain>SNP6</strain>
    </source>
</reference>
<proteinExistence type="predicted"/>
<keyword evidence="1" id="KW-1133">Transmembrane helix</keyword>
<dbReference type="Proteomes" id="UP000008136">
    <property type="component" value="Chromosome"/>
</dbReference>
<gene>
    <name evidence="2" type="ordered locus">Arcve_0915</name>
</gene>
<keyword evidence="3" id="KW-1185">Reference proteome</keyword>
<dbReference type="KEGG" id="ave:Arcve_0915"/>
<organism evidence="2 3">
    <name type="scientific">Archaeoglobus veneficus (strain DSM 11195 / SNP6)</name>
    <dbReference type="NCBI Taxonomy" id="693661"/>
    <lineage>
        <taxon>Archaea</taxon>
        <taxon>Methanobacteriati</taxon>
        <taxon>Methanobacteriota</taxon>
        <taxon>Archaeoglobi</taxon>
        <taxon>Archaeoglobales</taxon>
        <taxon>Archaeoglobaceae</taxon>
        <taxon>Archaeoglobus</taxon>
    </lineage>
</organism>
<feature type="transmembrane region" description="Helical" evidence="1">
    <location>
        <begin position="6"/>
        <end position="23"/>
    </location>
</feature>
<dbReference type="EMBL" id="CP002588">
    <property type="protein sequence ID" value="AEA46926.1"/>
    <property type="molecule type" value="Genomic_DNA"/>
</dbReference>
<feature type="transmembrane region" description="Helical" evidence="1">
    <location>
        <begin position="112"/>
        <end position="131"/>
    </location>
</feature>
<dbReference type="HOGENOM" id="CLU_1375460_0_0_2"/>
<evidence type="ECO:0000256" key="1">
    <source>
        <dbReference type="SAM" id="Phobius"/>
    </source>
</evidence>
<feature type="transmembrane region" description="Helical" evidence="1">
    <location>
        <begin position="30"/>
        <end position="51"/>
    </location>
</feature>
<dbReference type="GeneID" id="10394021"/>
<dbReference type="RefSeq" id="WP_013683591.1">
    <property type="nucleotide sequence ID" value="NC_015320.1"/>
</dbReference>
<dbReference type="AlphaFoldDB" id="F2KSF7"/>
<sequence>MYRVLFIAHASMFASLWIVGEISKRAVSRLYFGVPAVLFLTAGILTLHGYYCGYLEFVAALIAMLSARKILEMGIFASPEFRPPLVEKYTVAAWIAGFAAALHGCIDVEKVFGYTAHLFIAQLFAYFALASRHSGLKRGDFEAFTVAAAMALVGGMSHLSVCVLSPVEAVGAYSMYSACLIFLLSTVRSYWRCTVWPE</sequence>
<feature type="transmembrane region" description="Helical" evidence="1">
    <location>
        <begin position="143"/>
        <end position="167"/>
    </location>
</feature>
<feature type="transmembrane region" description="Helical" evidence="1">
    <location>
        <begin position="173"/>
        <end position="191"/>
    </location>
</feature>